<dbReference type="GO" id="GO:0006099">
    <property type="term" value="P:tricarboxylic acid cycle"/>
    <property type="evidence" value="ECO:0007669"/>
    <property type="project" value="InterPro"/>
</dbReference>
<dbReference type="EMBL" id="AMZH03026076">
    <property type="protein sequence ID" value="RRT34792.1"/>
    <property type="molecule type" value="Genomic_DNA"/>
</dbReference>
<protein>
    <recommendedName>
        <fullName evidence="3">Phosphoenolpyruvate carboxylase</fullName>
    </recommendedName>
</protein>
<evidence type="ECO:0000313" key="2">
    <source>
        <dbReference type="Proteomes" id="UP000287651"/>
    </source>
</evidence>
<proteinExistence type="predicted"/>
<dbReference type="InterPro" id="IPR021135">
    <property type="entry name" value="PEP_COase"/>
</dbReference>
<reference evidence="1 2" key="1">
    <citation type="journal article" date="2014" name="Agronomy (Basel)">
        <title>A Draft Genome Sequence for Ensete ventricosum, the Drought-Tolerant Tree Against Hunger.</title>
        <authorList>
            <person name="Harrison J."/>
            <person name="Moore K.A."/>
            <person name="Paszkiewicz K."/>
            <person name="Jones T."/>
            <person name="Grant M."/>
            <person name="Ambacheew D."/>
            <person name="Muzemil S."/>
            <person name="Studholme D.J."/>
        </authorList>
    </citation>
    <scope>NUCLEOTIDE SEQUENCE [LARGE SCALE GENOMIC DNA]</scope>
</reference>
<name>A0A426X5N2_ENSVE</name>
<dbReference type="SUPFAM" id="SSF51621">
    <property type="entry name" value="Phosphoenolpyruvate/pyruvate domain"/>
    <property type="match status" value="1"/>
</dbReference>
<dbReference type="Proteomes" id="UP000287651">
    <property type="component" value="Unassembled WGS sequence"/>
</dbReference>
<dbReference type="GO" id="GO:0005829">
    <property type="term" value="C:cytosol"/>
    <property type="evidence" value="ECO:0007669"/>
    <property type="project" value="TreeGrafter"/>
</dbReference>
<dbReference type="Pfam" id="PF00311">
    <property type="entry name" value="PEPcase"/>
    <property type="match status" value="1"/>
</dbReference>
<dbReference type="AlphaFoldDB" id="A0A426X5N2"/>
<dbReference type="GO" id="GO:0015977">
    <property type="term" value="P:carbon fixation"/>
    <property type="evidence" value="ECO:0007669"/>
    <property type="project" value="InterPro"/>
</dbReference>
<gene>
    <name evidence="1" type="ORF">B296_00056412</name>
</gene>
<dbReference type="InterPro" id="IPR015813">
    <property type="entry name" value="Pyrv/PenolPyrv_kinase-like_dom"/>
</dbReference>
<accession>A0A426X5N2</accession>
<dbReference type="GO" id="GO:0008964">
    <property type="term" value="F:phosphoenolpyruvate carboxylase activity"/>
    <property type="evidence" value="ECO:0007669"/>
    <property type="project" value="InterPro"/>
</dbReference>
<comment type="caution">
    <text evidence="1">The sequence shown here is derived from an EMBL/GenBank/DDBJ whole genome shotgun (WGS) entry which is preliminary data.</text>
</comment>
<dbReference type="PANTHER" id="PTHR30523:SF6">
    <property type="entry name" value="PHOSPHOENOLPYRUVATE CARBOXYLASE"/>
    <property type="match status" value="1"/>
</dbReference>
<sequence>MTDTTDDIAEEICFQAFEDDCRLLDNLLHDVLHREVGPRFMENIERKRVLSQVFNMRSAGMEEMAELLEKQLATDISNMTLEDALSLARAFSHYLNLMGIAETHHRCFLPTPLRPIAFT</sequence>
<organism evidence="1 2">
    <name type="scientific">Ensete ventricosum</name>
    <name type="common">Abyssinian banana</name>
    <name type="synonym">Musa ensete</name>
    <dbReference type="NCBI Taxonomy" id="4639"/>
    <lineage>
        <taxon>Eukaryota</taxon>
        <taxon>Viridiplantae</taxon>
        <taxon>Streptophyta</taxon>
        <taxon>Embryophyta</taxon>
        <taxon>Tracheophyta</taxon>
        <taxon>Spermatophyta</taxon>
        <taxon>Magnoliopsida</taxon>
        <taxon>Liliopsida</taxon>
        <taxon>Zingiberales</taxon>
        <taxon>Musaceae</taxon>
        <taxon>Ensete</taxon>
    </lineage>
</organism>
<dbReference type="PANTHER" id="PTHR30523">
    <property type="entry name" value="PHOSPHOENOLPYRUVATE CARBOXYLASE"/>
    <property type="match status" value="1"/>
</dbReference>
<evidence type="ECO:0000313" key="1">
    <source>
        <dbReference type="EMBL" id="RRT34792.1"/>
    </source>
</evidence>
<evidence type="ECO:0008006" key="3">
    <source>
        <dbReference type="Google" id="ProtNLM"/>
    </source>
</evidence>